<dbReference type="Gene3D" id="1.20.1740.10">
    <property type="entry name" value="Amino acid/polyamine transporter I"/>
    <property type="match status" value="1"/>
</dbReference>
<evidence type="ECO:0000256" key="3">
    <source>
        <dbReference type="ARBA" id="ARBA00022692"/>
    </source>
</evidence>
<dbReference type="GO" id="GO:0015171">
    <property type="term" value="F:amino acid transmembrane transporter activity"/>
    <property type="evidence" value="ECO:0007669"/>
    <property type="project" value="TreeGrafter"/>
</dbReference>
<dbReference type="Proteomes" id="UP000245942">
    <property type="component" value="Unassembled WGS sequence"/>
</dbReference>
<evidence type="ECO:0000259" key="8">
    <source>
        <dbReference type="Pfam" id="PF00324"/>
    </source>
</evidence>
<dbReference type="STRING" id="1684307.A0A316U4J5"/>
<comment type="subcellular location">
    <subcellularLocation>
        <location evidence="1">Membrane</location>
        <topology evidence="1">Multi-pass membrane protein</topology>
    </subcellularLocation>
</comment>
<dbReference type="GeneID" id="37011751"/>
<keyword evidence="10" id="KW-1185">Reference proteome</keyword>
<dbReference type="GO" id="GO:0016020">
    <property type="term" value="C:membrane"/>
    <property type="evidence" value="ECO:0007669"/>
    <property type="project" value="UniProtKB-SubCell"/>
</dbReference>
<feature type="non-terminal residue" evidence="9">
    <location>
        <position position="164"/>
    </location>
</feature>
<dbReference type="EMBL" id="KZ819329">
    <property type="protein sequence ID" value="PWN20182.1"/>
    <property type="molecule type" value="Genomic_DNA"/>
</dbReference>
<feature type="transmembrane region" description="Helical" evidence="7">
    <location>
        <begin position="145"/>
        <end position="163"/>
    </location>
</feature>
<organism evidence="9 10">
    <name type="scientific">Pseudomicrostroma glucosiphilum</name>
    <dbReference type="NCBI Taxonomy" id="1684307"/>
    <lineage>
        <taxon>Eukaryota</taxon>
        <taxon>Fungi</taxon>
        <taxon>Dikarya</taxon>
        <taxon>Basidiomycota</taxon>
        <taxon>Ustilaginomycotina</taxon>
        <taxon>Exobasidiomycetes</taxon>
        <taxon>Microstromatales</taxon>
        <taxon>Microstromatales incertae sedis</taxon>
        <taxon>Pseudomicrostroma</taxon>
    </lineage>
</organism>
<feature type="transmembrane region" description="Helical" evidence="7">
    <location>
        <begin position="67"/>
        <end position="91"/>
    </location>
</feature>
<name>A0A316U4J5_9BASI</name>
<evidence type="ECO:0000313" key="9">
    <source>
        <dbReference type="EMBL" id="PWN20182.1"/>
    </source>
</evidence>
<keyword evidence="4" id="KW-0029">Amino-acid transport</keyword>
<feature type="transmembrane region" description="Helical" evidence="7">
    <location>
        <begin position="36"/>
        <end position="55"/>
    </location>
</feature>
<dbReference type="Pfam" id="PF00324">
    <property type="entry name" value="AA_permease"/>
    <property type="match status" value="1"/>
</dbReference>
<keyword evidence="5 7" id="KW-1133">Transmembrane helix</keyword>
<dbReference type="PANTHER" id="PTHR43341">
    <property type="entry name" value="AMINO ACID PERMEASE"/>
    <property type="match status" value="1"/>
</dbReference>
<protein>
    <recommendedName>
        <fullName evidence="8">Amino acid permease/ SLC12A domain-containing protein</fullName>
    </recommendedName>
</protein>
<keyword evidence="6 7" id="KW-0472">Membrane</keyword>
<keyword evidence="3 7" id="KW-0812">Transmembrane</keyword>
<keyword evidence="2" id="KW-0813">Transport</keyword>
<proteinExistence type="predicted"/>
<dbReference type="OrthoDB" id="10062876at2759"/>
<evidence type="ECO:0000256" key="2">
    <source>
        <dbReference type="ARBA" id="ARBA00022448"/>
    </source>
</evidence>
<reference evidence="9 10" key="1">
    <citation type="journal article" date="2018" name="Mol. Biol. Evol.">
        <title>Broad Genomic Sampling Reveals a Smut Pathogenic Ancestry of the Fungal Clade Ustilaginomycotina.</title>
        <authorList>
            <person name="Kijpornyongpan T."/>
            <person name="Mondo S.J."/>
            <person name="Barry K."/>
            <person name="Sandor L."/>
            <person name="Lee J."/>
            <person name="Lipzen A."/>
            <person name="Pangilinan J."/>
            <person name="LaButti K."/>
            <person name="Hainaut M."/>
            <person name="Henrissat B."/>
            <person name="Grigoriev I.V."/>
            <person name="Spatafora J.W."/>
            <person name="Aime M.C."/>
        </authorList>
    </citation>
    <scope>NUCLEOTIDE SEQUENCE [LARGE SCALE GENOMIC DNA]</scope>
    <source>
        <strain evidence="9 10">MCA 4718</strain>
    </source>
</reference>
<feature type="domain" description="Amino acid permease/ SLC12A" evidence="8">
    <location>
        <begin position="33"/>
        <end position="164"/>
    </location>
</feature>
<dbReference type="InterPro" id="IPR004841">
    <property type="entry name" value="AA-permease/SLC12A_dom"/>
</dbReference>
<dbReference type="RefSeq" id="XP_025347342.1">
    <property type="nucleotide sequence ID" value="XM_025490017.1"/>
</dbReference>
<feature type="non-terminal residue" evidence="9">
    <location>
        <position position="1"/>
    </location>
</feature>
<evidence type="ECO:0000313" key="10">
    <source>
        <dbReference type="Proteomes" id="UP000245942"/>
    </source>
</evidence>
<sequence length="164" mass="17735">EQYANAQKFVVDEHGRRLTTAESGLKRNLTGRHMQMIAFGGAIGTGLFIGSGGALSTGGPASLLLDFIIMGVLLACTVLALGEMATTLPVAGSFAAYCSRFMDPAWGFAMGWNYWFGWFVTLPLELVAASIVIEYWDPNAVVPRGIWIFVFILAISVINVARVR</sequence>
<dbReference type="PANTHER" id="PTHR43341:SF1">
    <property type="entry name" value="GENERAL AMINO-ACID PERMEASE GAP1"/>
    <property type="match status" value="1"/>
</dbReference>
<gene>
    <name evidence="9" type="ORF">BCV69DRAFT_241508</name>
</gene>
<evidence type="ECO:0000256" key="4">
    <source>
        <dbReference type="ARBA" id="ARBA00022970"/>
    </source>
</evidence>
<dbReference type="InterPro" id="IPR050524">
    <property type="entry name" value="APC_YAT"/>
</dbReference>
<evidence type="ECO:0000256" key="1">
    <source>
        <dbReference type="ARBA" id="ARBA00004141"/>
    </source>
</evidence>
<evidence type="ECO:0000256" key="7">
    <source>
        <dbReference type="SAM" id="Phobius"/>
    </source>
</evidence>
<evidence type="ECO:0000256" key="6">
    <source>
        <dbReference type="ARBA" id="ARBA00023136"/>
    </source>
</evidence>
<accession>A0A316U4J5</accession>
<dbReference type="AlphaFoldDB" id="A0A316U4J5"/>
<feature type="transmembrane region" description="Helical" evidence="7">
    <location>
        <begin position="112"/>
        <end position="133"/>
    </location>
</feature>
<evidence type="ECO:0000256" key="5">
    <source>
        <dbReference type="ARBA" id="ARBA00022989"/>
    </source>
</evidence>